<sequence length="213" mass="25104">MDYEKKEIKILIIKNNKANWNPITTQTKNIRDNTNRKIKILGDKYFKVKALFDQLNLQRDNLFDLGRELEKVYSDTKPDIHLPTSSRRMKDSILCWYASNFFDDIFTQGSYVLNKLLQISKKSSNDIKSQRINVKKKQRTKVEKVDKTQSLNEHNIQRMISNNNNFQIIQGSRMNDEIDSFQLGDESTSNSNFDTNNYNNQNSNIFDLNMLNF</sequence>
<proteinExistence type="predicted"/>
<dbReference type="Proteomes" id="UP001470230">
    <property type="component" value="Unassembled WGS sequence"/>
</dbReference>
<evidence type="ECO:0000313" key="2">
    <source>
        <dbReference type="Proteomes" id="UP001470230"/>
    </source>
</evidence>
<accession>A0ABR2JE86</accession>
<dbReference type="EMBL" id="JAPFFF010000012">
    <property type="protein sequence ID" value="KAK8876268.1"/>
    <property type="molecule type" value="Genomic_DNA"/>
</dbReference>
<evidence type="ECO:0000313" key="1">
    <source>
        <dbReference type="EMBL" id="KAK8876268.1"/>
    </source>
</evidence>
<reference evidence="1 2" key="1">
    <citation type="submission" date="2024-04" db="EMBL/GenBank/DDBJ databases">
        <title>Tritrichomonas musculus Genome.</title>
        <authorList>
            <person name="Alves-Ferreira E."/>
            <person name="Grigg M."/>
            <person name="Lorenzi H."/>
            <person name="Galac M."/>
        </authorList>
    </citation>
    <scope>NUCLEOTIDE SEQUENCE [LARGE SCALE GENOMIC DNA]</scope>
    <source>
        <strain evidence="1 2">EAF2021</strain>
    </source>
</reference>
<keyword evidence="2" id="KW-1185">Reference proteome</keyword>
<name>A0ABR2JE86_9EUKA</name>
<protein>
    <submittedName>
        <fullName evidence="1">Uncharacterized protein</fullName>
    </submittedName>
</protein>
<organism evidence="1 2">
    <name type="scientific">Tritrichomonas musculus</name>
    <dbReference type="NCBI Taxonomy" id="1915356"/>
    <lineage>
        <taxon>Eukaryota</taxon>
        <taxon>Metamonada</taxon>
        <taxon>Parabasalia</taxon>
        <taxon>Tritrichomonadida</taxon>
        <taxon>Tritrichomonadidae</taxon>
        <taxon>Tritrichomonas</taxon>
    </lineage>
</organism>
<comment type="caution">
    <text evidence="1">The sequence shown here is derived from an EMBL/GenBank/DDBJ whole genome shotgun (WGS) entry which is preliminary data.</text>
</comment>
<gene>
    <name evidence="1" type="ORF">M9Y10_006463</name>
</gene>